<dbReference type="InterPro" id="IPR000847">
    <property type="entry name" value="LysR_HTH_N"/>
</dbReference>
<dbReference type="PROSITE" id="PS50931">
    <property type="entry name" value="HTH_LYSR"/>
    <property type="match status" value="1"/>
</dbReference>
<dbReference type="STRING" id="1715691.TA5113_02603"/>
<proteinExistence type="inferred from homology"/>
<dbReference type="Gene3D" id="1.10.10.10">
    <property type="entry name" value="Winged helix-like DNA-binding domain superfamily/Winged helix DNA-binding domain"/>
    <property type="match status" value="1"/>
</dbReference>
<dbReference type="PANTHER" id="PTHR30118:SF15">
    <property type="entry name" value="TRANSCRIPTIONAL REGULATORY PROTEIN"/>
    <property type="match status" value="1"/>
</dbReference>
<dbReference type="SUPFAM" id="SSF53850">
    <property type="entry name" value="Periplasmic binding protein-like II"/>
    <property type="match status" value="1"/>
</dbReference>
<evidence type="ECO:0000256" key="2">
    <source>
        <dbReference type="ARBA" id="ARBA00023015"/>
    </source>
</evidence>
<keyword evidence="7" id="KW-1185">Reference proteome</keyword>
<gene>
    <name evidence="6" type="primary">nodD2</name>
    <name evidence="6" type="ORF">TA5114_01329</name>
</gene>
<reference evidence="7" key="1">
    <citation type="submission" date="2015-09" db="EMBL/GenBank/DDBJ databases">
        <authorList>
            <person name="Rodrigo-Torres Lidia"/>
            <person name="Arahal R.David."/>
        </authorList>
    </citation>
    <scope>NUCLEOTIDE SEQUENCE [LARGE SCALE GENOMIC DNA]</scope>
    <source>
        <strain evidence="7">CECT 5114</strain>
    </source>
</reference>
<evidence type="ECO:0000256" key="4">
    <source>
        <dbReference type="ARBA" id="ARBA00023163"/>
    </source>
</evidence>
<dbReference type="InterPro" id="IPR037402">
    <property type="entry name" value="YidZ_PBP2"/>
</dbReference>
<keyword evidence="4" id="KW-0804">Transcription</keyword>
<dbReference type="PRINTS" id="PR00039">
    <property type="entry name" value="HTHLYSR"/>
</dbReference>
<dbReference type="Pfam" id="PF00126">
    <property type="entry name" value="HTH_1"/>
    <property type="match status" value="1"/>
</dbReference>
<dbReference type="Pfam" id="PF03466">
    <property type="entry name" value="LysR_substrate"/>
    <property type="match status" value="1"/>
</dbReference>
<dbReference type="CDD" id="cd08417">
    <property type="entry name" value="PBP2_Nitroaromatics_like"/>
    <property type="match status" value="1"/>
</dbReference>
<accession>A0A0P1IU97</accession>
<dbReference type="PANTHER" id="PTHR30118">
    <property type="entry name" value="HTH-TYPE TRANSCRIPTIONAL REGULATOR LEUO-RELATED"/>
    <property type="match status" value="1"/>
</dbReference>
<dbReference type="RefSeq" id="WP_245627134.1">
    <property type="nucleotide sequence ID" value="NZ_CYTO01000024.1"/>
</dbReference>
<feature type="domain" description="HTH lysR-type" evidence="5">
    <location>
        <begin position="11"/>
        <end position="68"/>
    </location>
</feature>
<keyword evidence="2" id="KW-0805">Transcription regulation</keyword>
<dbReference type="GO" id="GO:0003700">
    <property type="term" value="F:DNA-binding transcription factor activity"/>
    <property type="evidence" value="ECO:0007669"/>
    <property type="project" value="InterPro"/>
</dbReference>
<evidence type="ECO:0000256" key="3">
    <source>
        <dbReference type="ARBA" id="ARBA00023125"/>
    </source>
</evidence>
<evidence type="ECO:0000313" key="6">
    <source>
        <dbReference type="EMBL" id="CUK25530.1"/>
    </source>
</evidence>
<comment type="similarity">
    <text evidence="1">Belongs to the LysR transcriptional regulatory family.</text>
</comment>
<dbReference type="SUPFAM" id="SSF46785">
    <property type="entry name" value="Winged helix' DNA-binding domain"/>
    <property type="match status" value="1"/>
</dbReference>
<dbReference type="InterPro" id="IPR050389">
    <property type="entry name" value="LysR-type_TF"/>
</dbReference>
<dbReference type="Gene3D" id="3.40.190.10">
    <property type="entry name" value="Periplasmic binding protein-like II"/>
    <property type="match status" value="2"/>
</dbReference>
<organism evidence="6 7">
    <name type="scientific">Cognatishimia activa</name>
    <dbReference type="NCBI Taxonomy" id="1715691"/>
    <lineage>
        <taxon>Bacteria</taxon>
        <taxon>Pseudomonadati</taxon>
        <taxon>Pseudomonadota</taxon>
        <taxon>Alphaproteobacteria</taxon>
        <taxon>Rhodobacterales</taxon>
        <taxon>Paracoccaceae</taxon>
        <taxon>Cognatishimia</taxon>
    </lineage>
</organism>
<dbReference type="EMBL" id="CYUE01000012">
    <property type="protein sequence ID" value="CUK25530.1"/>
    <property type="molecule type" value="Genomic_DNA"/>
</dbReference>
<dbReference type="InterPro" id="IPR036388">
    <property type="entry name" value="WH-like_DNA-bd_sf"/>
</dbReference>
<evidence type="ECO:0000259" key="5">
    <source>
        <dbReference type="PROSITE" id="PS50931"/>
    </source>
</evidence>
<dbReference type="Proteomes" id="UP000051184">
    <property type="component" value="Unassembled WGS sequence"/>
</dbReference>
<protein>
    <submittedName>
        <fullName evidence="6">Nodulation protein D 2</fullName>
    </submittedName>
</protein>
<sequence length="315" mass="34304">MGIDQVNFATLDLNLLRVLDALFSEGSTVKAANRLAMSQSAVSGALSRLRHALGDQLFIRQGNRLVATDYAAGLEAGLREELVRLEALLAPPAVFDPQTAKGTFRIAASDFFAELLMPPLADLLQKSAPHIRAQLVDLVPNDYAASLERRNADIALIPDLALPDWVNRAPLFHSPFHVIARKGNQGIAELKDGMQMPMEVFCALHHVLFSPEGNLAAMGDAALHRVGKRRQVAMTVPVFSGVCRAVSESDLIALVPAQLASKVAETFGLRVYEPPMEIDPALIIGIWHKRSDNAPMATWMRSQVFGLMKVLDVDS</sequence>
<dbReference type="AlphaFoldDB" id="A0A0P1IU97"/>
<dbReference type="GO" id="GO:0003677">
    <property type="term" value="F:DNA binding"/>
    <property type="evidence" value="ECO:0007669"/>
    <property type="project" value="UniProtKB-KW"/>
</dbReference>
<keyword evidence="3" id="KW-0238">DNA-binding</keyword>
<dbReference type="InterPro" id="IPR036390">
    <property type="entry name" value="WH_DNA-bd_sf"/>
</dbReference>
<dbReference type="InterPro" id="IPR005119">
    <property type="entry name" value="LysR_subst-bd"/>
</dbReference>
<evidence type="ECO:0000313" key="7">
    <source>
        <dbReference type="Proteomes" id="UP000051184"/>
    </source>
</evidence>
<evidence type="ECO:0000256" key="1">
    <source>
        <dbReference type="ARBA" id="ARBA00009437"/>
    </source>
</evidence>
<name>A0A0P1IU97_9RHOB</name>